<accession>A0A1H0NLN2</accession>
<sequence length="480" mass="50612">MSSVPAFRTRTLLRRLAGLACSAVLLAGCATAISGQAVKVGAASDLNPPASGPSGPKAGVTPADINVKNDGHTQSDTLAKDTIADLYVYYGQIFQKDFGKTFTPAKALVSYDSKVKNGPTVCGRSLYQDVNASYNPCADTIVWDRGVLLPDLTKEVGVLAAPTVLSHEMGHLVQDRLETNTDNVLLLEEQADCYAGGYWRWVADGNSRYFDLNQTAGIRQVLSAMMSTGDPVGTTTSTEGAHGSGFDRSYSFTLGYTNGAKRCSQITAAEVQARITETGFGKLPVKFGNVAITDKFIGQVATVVNSYFAQTLKGYQAPKLVPFDGATGPACNGTATPFPVGYCQSTNTITYNLKELARIGTPTAGFKSINGDFSAVLILVSRYGLAAQATTGGTPLGNQSGLRGLCYAGSWASWMRTARGPDKLQLSPNDLNKAVYEVLNSPLPASDAAGSSATSVLDQVQALYVGVVFGATQCYDFYSS</sequence>
<protein>
    <submittedName>
        <fullName evidence="3">Aminopeptidase</fullName>
    </submittedName>
</protein>
<keyword evidence="3" id="KW-0645">Protease</keyword>
<evidence type="ECO:0000256" key="2">
    <source>
        <dbReference type="SAM" id="SignalP"/>
    </source>
</evidence>
<feature type="compositionally biased region" description="Low complexity" evidence="1">
    <location>
        <begin position="48"/>
        <end position="59"/>
    </location>
</feature>
<evidence type="ECO:0000256" key="1">
    <source>
        <dbReference type="SAM" id="MobiDB-lite"/>
    </source>
</evidence>
<name>A0A1H0NLN2_9ACTN</name>
<dbReference type="AlphaFoldDB" id="A0A1H0NLN2"/>
<reference evidence="3 4" key="1">
    <citation type="submission" date="2016-10" db="EMBL/GenBank/DDBJ databases">
        <authorList>
            <person name="de Groot N.N."/>
        </authorList>
    </citation>
    <scope>NUCLEOTIDE SEQUENCE [LARGE SCALE GENOMIC DNA]</scope>
    <source>
        <strain evidence="4">P4-7,KCTC 19426,CECT 7604</strain>
    </source>
</reference>
<dbReference type="STRING" id="1090615.SAMN04515671_2408"/>
<feature type="region of interest" description="Disordered" evidence="1">
    <location>
        <begin position="47"/>
        <end position="72"/>
    </location>
</feature>
<keyword evidence="2" id="KW-0732">Signal</keyword>
<dbReference type="GO" id="GO:0004177">
    <property type="term" value="F:aminopeptidase activity"/>
    <property type="evidence" value="ECO:0007669"/>
    <property type="project" value="UniProtKB-KW"/>
</dbReference>
<feature type="signal peptide" evidence="2">
    <location>
        <begin position="1"/>
        <end position="32"/>
    </location>
</feature>
<keyword evidence="4" id="KW-1185">Reference proteome</keyword>
<dbReference type="OrthoDB" id="5168289at2"/>
<dbReference type="EMBL" id="LT629710">
    <property type="protein sequence ID" value="SDO93662.1"/>
    <property type="molecule type" value="Genomic_DNA"/>
</dbReference>
<organism evidence="3 4">
    <name type="scientific">Nakamurella panacisegetis</name>
    <dbReference type="NCBI Taxonomy" id="1090615"/>
    <lineage>
        <taxon>Bacteria</taxon>
        <taxon>Bacillati</taxon>
        <taxon>Actinomycetota</taxon>
        <taxon>Actinomycetes</taxon>
        <taxon>Nakamurellales</taxon>
        <taxon>Nakamurellaceae</taxon>
        <taxon>Nakamurella</taxon>
    </lineage>
</organism>
<keyword evidence="3" id="KW-0031">Aminopeptidase</keyword>
<dbReference type="RefSeq" id="WP_090476150.1">
    <property type="nucleotide sequence ID" value="NZ_LT629710.1"/>
</dbReference>
<dbReference type="SUPFAM" id="SSF55486">
    <property type="entry name" value="Metalloproteases ('zincins'), catalytic domain"/>
    <property type="match status" value="1"/>
</dbReference>
<evidence type="ECO:0000313" key="4">
    <source>
        <dbReference type="Proteomes" id="UP000198741"/>
    </source>
</evidence>
<keyword evidence="3" id="KW-0378">Hydrolase</keyword>
<proteinExistence type="predicted"/>
<evidence type="ECO:0000313" key="3">
    <source>
        <dbReference type="EMBL" id="SDO93662.1"/>
    </source>
</evidence>
<feature type="chain" id="PRO_5009250541" evidence="2">
    <location>
        <begin position="33"/>
        <end position="480"/>
    </location>
</feature>
<gene>
    <name evidence="3" type="ORF">SAMN04515671_2408</name>
</gene>
<dbReference type="Proteomes" id="UP000198741">
    <property type="component" value="Chromosome I"/>
</dbReference>